<keyword evidence="2" id="KW-0732">Signal</keyword>
<feature type="signal peptide" evidence="2">
    <location>
        <begin position="1"/>
        <end position="19"/>
    </location>
</feature>
<protein>
    <submittedName>
        <fullName evidence="3">Outer membrane lipoprotein-sorting protein</fullName>
    </submittedName>
</protein>
<evidence type="ECO:0000256" key="2">
    <source>
        <dbReference type="SAM" id="SignalP"/>
    </source>
</evidence>
<proteinExistence type="predicted"/>
<gene>
    <name evidence="3" type="ORF">FAZ95_22630</name>
</gene>
<keyword evidence="3" id="KW-0449">Lipoprotein</keyword>
<dbReference type="AlphaFoldDB" id="A0A4P8ISI5"/>
<dbReference type="Gene3D" id="2.50.20.10">
    <property type="entry name" value="Lipoprotein localisation LolA/LolB/LppX"/>
    <property type="match status" value="1"/>
</dbReference>
<sequence length="280" mass="30222">MKPFAIWVLAGCLGAAVFASEQIPKQDLSVDQIVEKNIASRGGLDAWRKVQTMIWSGHVDSANAPAADLPFVLAMKRPNKTRFEVTVFNQKSVRVFDGKQGWKLGPNGMGSATPRPYSIDEVSSARDEQVIDGLLIDHEAKGVSVTLEGTDQVGGRDAYRLAAKLPSGVTRHVWIDAQTFLDVKVDRQVRTPLGQTVVVETSYSDFRSVEGLQIPLKIESGAAASEKKDMLTIDKVSLNPPLDDGIFTRPASPQMRRKSVSIDADADASPALSGAGRPAP</sequence>
<feature type="region of interest" description="Disordered" evidence="1">
    <location>
        <begin position="242"/>
        <end position="280"/>
    </location>
</feature>
<dbReference type="OrthoDB" id="128937at2"/>
<organism evidence="3 4">
    <name type="scientific">Trinickia violacea</name>
    <dbReference type="NCBI Taxonomy" id="2571746"/>
    <lineage>
        <taxon>Bacteria</taxon>
        <taxon>Pseudomonadati</taxon>
        <taxon>Pseudomonadota</taxon>
        <taxon>Betaproteobacteria</taxon>
        <taxon>Burkholderiales</taxon>
        <taxon>Burkholderiaceae</taxon>
        <taxon>Trinickia</taxon>
    </lineage>
</organism>
<name>A0A4P8ISI5_9BURK</name>
<evidence type="ECO:0000313" key="4">
    <source>
        <dbReference type="Proteomes" id="UP000298656"/>
    </source>
</evidence>
<dbReference type="EMBL" id="CP040078">
    <property type="protein sequence ID" value="QCP52002.1"/>
    <property type="molecule type" value="Genomic_DNA"/>
</dbReference>
<dbReference type="KEGG" id="tvl:FAZ95_22630"/>
<accession>A0A4P8ISI5</accession>
<keyword evidence="4" id="KW-1185">Reference proteome</keyword>
<dbReference type="RefSeq" id="WP_137334775.1">
    <property type="nucleotide sequence ID" value="NZ_CP040078.1"/>
</dbReference>
<dbReference type="Proteomes" id="UP000298656">
    <property type="component" value="Chromosome 2"/>
</dbReference>
<reference evidence="3 4" key="1">
    <citation type="submission" date="2019-05" db="EMBL/GenBank/DDBJ databases">
        <title>Burkholderia sp. DHOD12, isolated from subtropical forest soil.</title>
        <authorList>
            <person name="Gao Z.-H."/>
            <person name="Qiu L.-H."/>
        </authorList>
    </citation>
    <scope>NUCLEOTIDE SEQUENCE [LARGE SCALE GENOMIC DNA]</scope>
    <source>
        <strain evidence="3 4">DHOD12</strain>
    </source>
</reference>
<evidence type="ECO:0000313" key="3">
    <source>
        <dbReference type="EMBL" id="QCP52002.1"/>
    </source>
</evidence>
<feature type="chain" id="PRO_5020785112" evidence="2">
    <location>
        <begin position="20"/>
        <end position="280"/>
    </location>
</feature>
<evidence type="ECO:0000256" key="1">
    <source>
        <dbReference type="SAM" id="MobiDB-lite"/>
    </source>
</evidence>